<evidence type="ECO:0000259" key="15">
    <source>
        <dbReference type="PROSITE" id="PS50089"/>
    </source>
</evidence>
<keyword evidence="7 12" id="KW-0863">Zinc-finger</keyword>
<keyword evidence="11" id="KW-0472">Membrane</keyword>
<keyword evidence="5" id="KW-0812">Transmembrane</keyword>
<evidence type="ECO:0000313" key="17">
    <source>
        <dbReference type="Proteomes" id="UP001189429"/>
    </source>
</evidence>
<keyword evidence="9" id="KW-0862">Zinc</keyword>
<evidence type="ECO:0000256" key="12">
    <source>
        <dbReference type="PROSITE-ProRule" id="PRU00175"/>
    </source>
</evidence>
<gene>
    <name evidence="16" type="ORF">PCOR1329_LOCUS54594</name>
</gene>
<dbReference type="SMART" id="SM00184">
    <property type="entry name" value="RING"/>
    <property type="match status" value="1"/>
</dbReference>
<accession>A0ABN9V6V2</accession>
<dbReference type="EC" id="2.3.2.27" evidence="3"/>
<keyword evidence="17" id="KW-1185">Reference proteome</keyword>
<keyword evidence="6" id="KW-0479">Metal-binding</keyword>
<dbReference type="PROSITE" id="PS50089">
    <property type="entry name" value="ZF_RING_2"/>
    <property type="match status" value="1"/>
</dbReference>
<protein>
    <recommendedName>
        <fullName evidence="3">RING-type E3 ubiquitin transferase</fullName>
        <ecNumber evidence="3">2.3.2.27</ecNumber>
    </recommendedName>
</protein>
<comment type="caution">
    <text evidence="16">The sequence shown here is derived from an EMBL/GenBank/DDBJ whole genome shotgun (WGS) entry which is preliminary data.</text>
</comment>
<keyword evidence="13" id="KW-0175">Coiled coil</keyword>
<dbReference type="Gene3D" id="3.30.40.10">
    <property type="entry name" value="Zinc/RING finger domain, C3HC4 (zinc finger)"/>
    <property type="match status" value="1"/>
</dbReference>
<sequence>MQGKTAGFEKVITLIDEMMVNLKKEQADDDNKKLYCETELDKSEDQKKELERGIEVSSTAIEDLKAAIATWTQEIADLKAAIGALDKSVAEATKLRQEENAEFKELMQNNKASKEILLWAKNRLNKFYPVSAPLKLLAGDAAADNPKLYKAESAAAFVQIRAHRSVDGVAPPPPPATFDAYSKKGQETGVVVSMLDKIINDIDMTTTEAETEEKDAQADYEVLMADAGAKRAADSKALTEKTMAKAHGEESLQNEEANKKDLSVQLMETTQVIGNLHAECDWLIKYFDVRKAARTEEIESLDKAKAVLSGADYSLLQTKRVALRGACVETHVKDGDRLEQVDALTTHAGPKGETKEPEPERRAEDCRVGAAAVMDKYGAVAMRLAIRHAGRRCLSAASGSGAAGQSAPGALAPAWQPLAPAAAARALAGAFEAQAAGRVEEQRGDAVGTYRDIWRRARSPLLRALACNAEGLLLLHTPASIAPGTAERRFQPGDAVLAPWAEDGGEYAGTLRSVDVAAGECTVDWADGGTTHRVVPLASLTTLEGEVCASASSGQAVEVRQWAVRRAIRRALHAWEMQAELGVAHDAFVDLAGLLCDAARAEARAALASVGPSGRGLPEALAAARRHLQRARWSSERAYAPDPRAMAATCVHRAELCRLAAGLTPEAARAASSSGATAPLELVAEALQLHQRAAAHLAAAAGGWRRSPSGANEDSSNRWLPPGGSLPPEAVQQLLWAKALATHVALAPAPSGKAAGPVRRGAVSMPHHMPRRARASATGGLASEAPTFSLPEKLLPSGAGPPSVKHSAPLVPTGQARTASAAVARAWAALCLAAGEPAVELSTAPLAPGAALAREAARLARAVGPGVVPAQLLLEVAVLLFAMACRAGGQLARWRAVAGPLAEEASRRLSAECPVDDSAAAARCAAALISGQPPLAGLPPSRAALLDDPGRSGLAPAVAGSRLRWRLVGYRTAEELWALRVGSSVVCLPAPPAFTWGLEGVALSEAAPDLEREAEWHRLARAHCGIRPGADFQAPCGGTQFSDLAVCLARRRAGGACGKGSMRRLRSVVLLQGTAATALPQLATNETQHHIAMVACHACSNSIPVQVPLGHVDFTFPCPRCGAENMVQDAPKRVQVSRPDGHFVGDTIRFLTPEGIKMEACIPPGLPAGGTFTVHYRLKQAAKDSPEALLHLSEHQVDSRDLEVAPEDCRECSICLEEYSVGDMQAFLPCFHRFHVDCARGSLKESRRCPMCNQDFHAAAADARRLVKDSGTPEAYAKDAPRPTCACAVS</sequence>
<comment type="subcellular location">
    <subcellularLocation>
        <location evidence="2">Membrane</location>
        <topology evidence="2">Multi-pass membrane protein</topology>
    </subcellularLocation>
</comment>
<evidence type="ECO:0000256" key="4">
    <source>
        <dbReference type="ARBA" id="ARBA00022679"/>
    </source>
</evidence>
<dbReference type="EMBL" id="CAUYUJ010016675">
    <property type="protein sequence ID" value="CAK0867726.1"/>
    <property type="molecule type" value="Genomic_DNA"/>
</dbReference>
<comment type="catalytic activity">
    <reaction evidence="1">
        <text>S-ubiquitinyl-[E2 ubiquitin-conjugating enzyme]-L-cysteine + [acceptor protein]-L-lysine = [E2 ubiquitin-conjugating enzyme]-L-cysteine + N(6)-ubiquitinyl-[acceptor protein]-L-lysine.</text>
        <dbReference type="EC" id="2.3.2.27"/>
    </reaction>
</comment>
<keyword evidence="8" id="KW-0833">Ubl conjugation pathway</keyword>
<evidence type="ECO:0000256" key="3">
    <source>
        <dbReference type="ARBA" id="ARBA00012483"/>
    </source>
</evidence>
<evidence type="ECO:0000256" key="9">
    <source>
        <dbReference type="ARBA" id="ARBA00022833"/>
    </source>
</evidence>
<keyword evidence="4" id="KW-0808">Transferase</keyword>
<evidence type="ECO:0000256" key="11">
    <source>
        <dbReference type="ARBA" id="ARBA00023136"/>
    </source>
</evidence>
<dbReference type="PANTHER" id="PTHR45977">
    <property type="entry name" value="TARGET OF ERK KINASE MPK-1"/>
    <property type="match status" value="1"/>
</dbReference>
<proteinExistence type="predicted"/>
<dbReference type="Pfam" id="PF13639">
    <property type="entry name" value="zf-RING_2"/>
    <property type="match status" value="1"/>
</dbReference>
<evidence type="ECO:0000256" key="6">
    <source>
        <dbReference type="ARBA" id="ARBA00022723"/>
    </source>
</evidence>
<evidence type="ECO:0000256" key="5">
    <source>
        <dbReference type="ARBA" id="ARBA00022692"/>
    </source>
</evidence>
<evidence type="ECO:0000256" key="10">
    <source>
        <dbReference type="ARBA" id="ARBA00022989"/>
    </source>
</evidence>
<feature type="coiled-coil region" evidence="13">
    <location>
        <begin position="61"/>
        <end position="116"/>
    </location>
</feature>
<feature type="region of interest" description="Disordered" evidence="14">
    <location>
        <begin position="344"/>
        <end position="363"/>
    </location>
</feature>
<feature type="region of interest" description="Disordered" evidence="14">
    <location>
        <begin position="700"/>
        <end position="725"/>
    </location>
</feature>
<feature type="compositionally biased region" description="Basic and acidic residues" evidence="14">
    <location>
        <begin position="350"/>
        <end position="363"/>
    </location>
</feature>
<evidence type="ECO:0000256" key="2">
    <source>
        <dbReference type="ARBA" id="ARBA00004141"/>
    </source>
</evidence>
<keyword evidence="10" id="KW-1133">Transmembrane helix</keyword>
<evidence type="ECO:0000256" key="8">
    <source>
        <dbReference type="ARBA" id="ARBA00022786"/>
    </source>
</evidence>
<evidence type="ECO:0000256" key="13">
    <source>
        <dbReference type="SAM" id="Coils"/>
    </source>
</evidence>
<dbReference type="Gene3D" id="2.30.30.140">
    <property type="match status" value="1"/>
</dbReference>
<dbReference type="Proteomes" id="UP001189429">
    <property type="component" value="Unassembled WGS sequence"/>
</dbReference>
<name>A0ABN9V6V2_9DINO</name>
<organism evidence="16 17">
    <name type="scientific">Prorocentrum cordatum</name>
    <dbReference type="NCBI Taxonomy" id="2364126"/>
    <lineage>
        <taxon>Eukaryota</taxon>
        <taxon>Sar</taxon>
        <taxon>Alveolata</taxon>
        <taxon>Dinophyceae</taxon>
        <taxon>Prorocentrales</taxon>
        <taxon>Prorocentraceae</taxon>
        <taxon>Prorocentrum</taxon>
    </lineage>
</organism>
<dbReference type="InterPro" id="IPR013083">
    <property type="entry name" value="Znf_RING/FYVE/PHD"/>
</dbReference>
<feature type="compositionally biased region" description="Polar residues" evidence="14">
    <location>
        <begin position="709"/>
        <end position="718"/>
    </location>
</feature>
<evidence type="ECO:0000256" key="7">
    <source>
        <dbReference type="ARBA" id="ARBA00022771"/>
    </source>
</evidence>
<dbReference type="SUPFAM" id="SSF57850">
    <property type="entry name" value="RING/U-box"/>
    <property type="match status" value="1"/>
</dbReference>
<dbReference type="PANTHER" id="PTHR45977:SF4">
    <property type="entry name" value="RING-TYPE DOMAIN-CONTAINING PROTEIN"/>
    <property type="match status" value="1"/>
</dbReference>
<evidence type="ECO:0000256" key="14">
    <source>
        <dbReference type="SAM" id="MobiDB-lite"/>
    </source>
</evidence>
<reference evidence="16" key="1">
    <citation type="submission" date="2023-10" db="EMBL/GenBank/DDBJ databases">
        <authorList>
            <person name="Chen Y."/>
            <person name="Shah S."/>
            <person name="Dougan E. K."/>
            <person name="Thang M."/>
            <person name="Chan C."/>
        </authorList>
    </citation>
    <scope>NUCLEOTIDE SEQUENCE [LARGE SCALE GENOMIC DNA]</scope>
</reference>
<dbReference type="InterPro" id="IPR001841">
    <property type="entry name" value="Znf_RING"/>
</dbReference>
<evidence type="ECO:0000256" key="1">
    <source>
        <dbReference type="ARBA" id="ARBA00000900"/>
    </source>
</evidence>
<feature type="domain" description="RING-type" evidence="15">
    <location>
        <begin position="1212"/>
        <end position="1253"/>
    </location>
</feature>
<feature type="region of interest" description="Disordered" evidence="14">
    <location>
        <begin position="749"/>
        <end position="769"/>
    </location>
</feature>
<evidence type="ECO:0000313" key="16">
    <source>
        <dbReference type="EMBL" id="CAK0867726.1"/>
    </source>
</evidence>